<evidence type="ECO:0000313" key="1">
    <source>
        <dbReference type="EMBL" id="KAH6933309.1"/>
    </source>
</evidence>
<proteinExistence type="predicted"/>
<reference evidence="1" key="1">
    <citation type="submission" date="2020-05" db="EMBL/GenBank/DDBJ databases">
        <title>Large-scale comparative analyses of tick genomes elucidate their genetic diversity and vector capacities.</title>
        <authorList>
            <person name="Jia N."/>
            <person name="Wang J."/>
            <person name="Shi W."/>
            <person name="Du L."/>
            <person name="Sun Y."/>
            <person name="Zhan W."/>
            <person name="Jiang J."/>
            <person name="Wang Q."/>
            <person name="Zhang B."/>
            <person name="Ji P."/>
            <person name="Sakyi L.B."/>
            <person name="Cui X."/>
            <person name="Yuan T."/>
            <person name="Jiang B."/>
            <person name="Yang W."/>
            <person name="Lam T.T.-Y."/>
            <person name="Chang Q."/>
            <person name="Ding S."/>
            <person name="Wang X."/>
            <person name="Zhu J."/>
            <person name="Ruan X."/>
            <person name="Zhao L."/>
            <person name="Wei J."/>
            <person name="Que T."/>
            <person name="Du C."/>
            <person name="Cheng J."/>
            <person name="Dai P."/>
            <person name="Han X."/>
            <person name="Huang E."/>
            <person name="Gao Y."/>
            <person name="Liu J."/>
            <person name="Shao H."/>
            <person name="Ye R."/>
            <person name="Li L."/>
            <person name="Wei W."/>
            <person name="Wang X."/>
            <person name="Wang C."/>
            <person name="Yang T."/>
            <person name="Huo Q."/>
            <person name="Li W."/>
            <person name="Guo W."/>
            <person name="Chen H."/>
            <person name="Zhou L."/>
            <person name="Ni X."/>
            <person name="Tian J."/>
            <person name="Zhou Y."/>
            <person name="Sheng Y."/>
            <person name="Liu T."/>
            <person name="Pan Y."/>
            <person name="Xia L."/>
            <person name="Li J."/>
            <person name="Zhao F."/>
            <person name="Cao W."/>
        </authorList>
    </citation>
    <scope>NUCLEOTIDE SEQUENCE</scope>
    <source>
        <strain evidence="1">Hyas-2018</strain>
    </source>
</reference>
<evidence type="ECO:0000313" key="2">
    <source>
        <dbReference type="Proteomes" id="UP000821845"/>
    </source>
</evidence>
<gene>
    <name evidence="1" type="ORF">HPB50_014136</name>
</gene>
<organism evidence="1 2">
    <name type="scientific">Hyalomma asiaticum</name>
    <name type="common">Tick</name>
    <dbReference type="NCBI Taxonomy" id="266040"/>
    <lineage>
        <taxon>Eukaryota</taxon>
        <taxon>Metazoa</taxon>
        <taxon>Ecdysozoa</taxon>
        <taxon>Arthropoda</taxon>
        <taxon>Chelicerata</taxon>
        <taxon>Arachnida</taxon>
        <taxon>Acari</taxon>
        <taxon>Parasitiformes</taxon>
        <taxon>Ixodida</taxon>
        <taxon>Ixodoidea</taxon>
        <taxon>Ixodidae</taxon>
        <taxon>Hyalomminae</taxon>
        <taxon>Hyalomma</taxon>
    </lineage>
</organism>
<sequence length="158" mass="16755">MSAEQKGESHVQAQEETGNRDSEENRVLDEYLVQVLSLDSQEMMEQLAALDDEGPRAPGNTGASATPDVGAASSAAGRRSSHVNTRKEDAQEKGDTTGCAEPRPRSILSASMLSVALVILMLVAIAAAIAYAIVFRGGRALMRQDKMPASLPNDSRAN</sequence>
<protein>
    <submittedName>
        <fullName evidence="1">Uncharacterized protein</fullName>
    </submittedName>
</protein>
<keyword evidence="2" id="KW-1185">Reference proteome</keyword>
<comment type="caution">
    <text evidence="1">The sequence shown here is derived from an EMBL/GenBank/DDBJ whole genome shotgun (WGS) entry which is preliminary data.</text>
</comment>
<dbReference type="EMBL" id="CM023484">
    <property type="protein sequence ID" value="KAH6933309.1"/>
    <property type="molecule type" value="Genomic_DNA"/>
</dbReference>
<accession>A0ACB7SKW6</accession>
<dbReference type="Proteomes" id="UP000821845">
    <property type="component" value="Chromosome 4"/>
</dbReference>
<name>A0ACB7SKW6_HYAAI</name>